<evidence type="ECO:0000256" key="1">
    <source>
        <dbReference type="SAM" id="MobiDB-lite"/>
    </source>
</evidence>
<gene>
    <name evidence="2" type="ORF">LGLO00237_LOCUS10480</name>
</gene>
<reference evidence="2" key="1">
    <citation type="submission" date="2021-01" db="EMBL/GenBank/DDBJ databases">
        <authorList>
            <person name="Corre E."/>
            <person name="Pelletier E."/>
            <person name="Niang G."/>
            <person name="Scheremetjew M."/>
            <person name="Finn R."/>
            <person name="Kale V."/>
            <person name="Holt S."/>
            <person name="Cochrane G."/>
            <person name="Meng A."/>
            <person name="Brown T."/>
            <person name="Cohen L."/>
        </authorList>
    </citation>
    <scope>NUCLEOTIDE SEQUENCE</scope>
    <source>
        <strain evidence="2">CCCM811</strain>
    </source>
</reference>
<dbReference type="EMBL" id="HBIV01014302">
    <property type="protein sequence ID" value="CAE0658908.1"/>
    <property type="molecule type" value="Transcribed_RNA"/>
</dbReference>
<name>A0A7S4DMF2_9EUKA</name>
<proteinExistence type="predicted"/>
<dbReference type="AlphaFoldDB" id="A0A7S4DMF2"/>
<feature type="compositionally biased region" description="Low complexity" evidence="1">
    <location>
        <begin position="50"/>
        <end position="76"/>
    </location>
</feature>
<feature type="compositionally biased region" description="Low complexity" evidence="1">
    <location>
        <begin position="89"/>
        <end position="100"/>
    </location>
</feature>
<accession>A0A7S4DMF2</accession>
<sequence length="109" mass="11670">MAGGGAASGGSPDLQAAAVTQTKMLGEWGRNLLLRDRTAEALRDKATGPSSSRSPSRSSAEQQQQQQQEQQQASGSPPAPPSSRKKKQQQQQAAESSQQQRRSKPKSRK</sequence>
<protein>
    <submittedName>
        <fullName evidence="2">Uncharacterized protein</fullName>
    </submittedName>
</protein>
<feature type="region of interest" description="Disordered" evidence="1">
    <location>
        <begin position="39"/>
        <end position="109"/>
    </location>
</feature>
<evidence type="ECO:0000313" key="2">
    <source>
        <dbReference type="EMBL" id="CAE0658908.1"/>
    </source>
</evidence>
<organism evidence="2">
    <name type="scientific">Lotharella globosa</name>
    <dbReference type="NCBI Taxonomy" id="91324"/>
    <lineage>
        <taxon>Eukaryota</taxon>
        <taxon>Sar</taxon>
        <taxon>Rhizaria</taxon>
        <taxon>Cercozoa</taxon>
        <taxon>Chlorarachniophyceae</taxon>
        <taxon>Lotharella</taxon>
    </lineage>
</organism>